<keyword evidence="1" id="KW-0812">Transmembrane</keyword>
<feature type="transmembrane region" description="Helical" evidence="1">
    <location>
        <begin position="782"/>
        <end position="805"/>
    </location>
</feature>
<feature type="transmembrane region" description="Helical" evidence="1">
    <location>
        <begin position="346"/>
        <end position="369"/>
    </location>
</feature>
<sequence>MWWGCPSAAARHDHTEKCWEKQLESSRVHAVLQLDQHDKESLKLHSSMTIYMPRRVPLSTPLLSGASSSDYLHAMRCLLRGKDNSVHGKEWRINDPQVTISGDDVQVSYDSFAWIRDYEPIQLGPWQIKWKEGRTWTASLHPQALEKSHWGVDADLGGLSFKDTWKFASPANGKLEWKGRPPSQVRFDFDLPWQRWWLLSYGRSFWSKVGVAAWWVCGSVVIALAALRGRQTHPRPVGDGRGDSVGQAVLQWAVLSGSIAVMLILTRSQALRPPWIALIWIPAGLALTLVARPWLGGQRLQARAVKGVTFCVAAIGLLVILAPALFNLPPNLVPNEEPSISGKIGYVLVGLATVWLWLSAMTAWAWRFAREGQLVPTAWTGGWDKAPIRWVAVVSVLLLAAAGGLLGCLWWVSENQWERTSWPVGQDAGSGHGAYVVTYLSGFSFTHLTLIFSYSWVLTGIALLALLHFRTKTRQEVDAKRERSALGPEGADVLLTAAVFAFTAGLQGAAFAGNVGQYPVWLLLNIGSLFAALAAGRRWSVLSRLGDGFRLKRLSRRKRRQELRDKAHDYRNLDNQAQLLTQGRAASLTQDQVEAQQRDLRQWLVSECGKRNPPPERMSLMDIALAWGPEGHWWDNAVHAARIAFFFGVPGSAGVLYLELMDRWKYMKLTHEPTAIPEMVLKFLACQVAWAAAGFTLGALWRLLPGRQSPARGGSLVLAYAVPACLAVLLNIFTGGNFVDLLLYSLFMAVVLTGTSIWMDTETFREDQLYVHGRFALLVSIYRFRGFAGHLAWLLAQLVAATALWEHLAR</sequence>
<evidence type="ECO:0000313" key="2">
    <source>
        <dbReference type="EMBL" id="MFG3013304.1"/>
    </source>
</evidence>
<feature type="transmembrane region" description="Helical" evidence="1">
    <location>
        <begin position="248"/>
        <end position="265"/>
    </location>
</feature>
<feature type="transmembrane region" description="Helical" evidence="1">
    <location>
        <begin position="680"/>
        <end position="704"/>
    </location>
</feature>
<reference evidence="2 3" key="1">
    <citation type="submission" date="2024-10" db="EMBL/GenBank/DDBJ databases">
        <title>The Natural Products Discovery Center: Release of the First 8490 Sequenced Strains for Exploring Actinobacteria Biosynthetic Diversity.</title>
        <authorList>
            <person name="Kalkreuter E."/>
            <person name="Kautsar S.A."/>
            <person name="Yang D."/>
            <person name="Bader C.D."/>
            <person name="Teijaro C.N."/>
            <person name="Fluegel L."/>
            <person name="Davis C.M."/>
            <person name="Simpson J.R."/>
            <person name="Lauterbach L."/>
            <person name="Steele A.D."/>
            <person name="Gui C."/>
            <person name="Meng S."/>
            <person name="Li G."/>
            <person name="Viehrig K."/>
            <person name="Ye F."/>
            <person name="Su P."/>
            <person name="Kiefer A.F."/>
            <person name="Nichols A."/>
            <person name="Cepeda A.J."/>
            <person name="Yan W."/>
            <person name="Fan B."/>
            <person name="Jiang Y."/>
            <person name="Adhikari A."/>
            <person name="Zheng C.-J."/>
            <person name="Schuster L."/>
            <person name="Cowan T.M."/>
            <person name="Smanski M.J."/>
            <person name="Chevrette M.G."/>
            <person name="De Carvalho L.P.S."/>
            <person name="Shen B."/>
        </authorList>
    </citation>
    <scope>NUCLEOTIDE SEQUENCE [LARGE SCALE GENOMIC DNA]</scope>
    <source>
        <strain evidence="2 3">NPDC048320</strain>
    </source>
</reference>
<keyword evidence="1" id="KW-0472">Membrane</keyword>
<feature type="transmembrane region" description="Helical" evidence="1">
    <location>
        <begin position="390"/>
        <end position="412"/>
    </location>
</feature>
<feature type="transmembrane region" description="Helical" evidence="1">
    <location>
        <begin position="205"/>
        <end position="227"/>
    </location>
</feature>
<dbReference type="RefSeq" id="WP_392819468.1">
    <property type="nucleotide sequence ID" value="NZ_JBICYV010000011.1"/>
</dbReference>
<feature type="transmembrane region" description="Helical" evidence="1">
    <location>
        <begin position="741"/>
        <end position="761"/>
    </location>
</feature>
<comment type="caution">
    <text evidence="2">The sequence shown here is derived from an EMBL/GenBank/DDBJ whole genome shotgun (WGS) entry which is preliminary data.</text>
</comment>
<organism evidence="2 3">
    <name type="scientific">Streptomyces cinerochromogenes</name>
    <dbReference type="NCBI Taxonomy" id="66422"/>
    <lineage>
        <taxon>Bacteria</taxon>
        <taxon>Bacillati</taxon>
        <taxon>Actinomycetota</taxon>
        <taxon>Actinomycetes</taxon>
        <taxon>Kitasatosporales</taxon>
        <taxon>Streptomycetaceae</taxon>
        <taxon>Streptomyces</taxon>
    </lineage>
</organism>
<keyword evidence="3" id="KW-1185">Reference proteome</keyword>
<evidence type="ECO:0000256" key="1">
    <source>
        <dbReference type="SAM" id="Phobius"/>
    </source>
</evidence>
<feature type="transmembrane region" description="Helical" evidence="1">
    <location>
        <begin position="716"/>
        <end position="735"/>
    </location>
</feature>
<feature type="transmembrane region" description="Helical" evidence="1">
    <location>
        <begin position="490"/>
        <end position="512"/>
    </location>
</feature>
<feature type="transmembrane region" description="Helical" evidence="1">
    <location>
        <begin position="445"/>
        <end position="469"/>
    </location>
</feature>
<accession>A0ABW7B7Z7</accession>
<name>A0ABW7B7Z7_9ACTN</name>
<feature type="transmembrane region" description="Helical" evidence="1">
    <location>
        <begin position="307"/>
        <end position="326"/>
    </location>
</feature>
<feature type="transmembrane region" description="Helical" evidence="1">
    <location>
        <begin position="277"/>
        <end position="295"/>
    </location>
</feature>
<dbReference type="Proteomes" id="UP001604267">
    <property type="component" value="Unassembled WGS sequence"/>
</dbReference>
<dbReference type="InterPro" id="IPR046176">
    <property type="entry name" value="DUF6185"/>
</dbReference>
<proteinExistence type="predicted"/>
<dbReference type="EMBL" id="JBICYV010000011">
    <property type="protein sequence ID" value="MFG3013304.1"/>
    <property type="molecule type" value="Genomic_DNA"/>
</dbReference>
<keyword evidence="1" id="KW-1133">Transmembrane helix</keyword>
<gene>
    <name evidence="2" type="ORF">ACGFZB_23100</name>
</gene>
<feature type="transmembrane region" description="Helical" evidence="1">
    <location>
        <begin position="643"/>
        <end position="660"/>
    </location>
</feature>
<dbReference type="Pfam" id="PF19683">
    <property type="entry name" value="DUF6185"/>
    <property type="match status" value="1"/>
</dbReference>
<protein>
    <submittedName>
        <fullName evidence="2">DUF6185 family protein</fullName>
    </submittedName>
</protein>
<evidence type="ECO:0000313" key="3">
    <source>
        <dbReference type="Proteomes" id="UP001604267"/>
    </source>
</evidence>